<evidence type="ECO:0000313" key="4">
    <source>
        <dbReference type="EMBL" id="QHT02695.1"/>
    </source>
</evidence>
<dbReference type="GO" id="GO:0006351">
    <property type="term" value="P:DNA-templated transcription"/>
    <property type="evidence" value="ECO:0007669"/>
    <property type="project" value="InterPro"/>
</dbReference>
<dbReference type="GO" id="GO:0000428">
    <property type="term" value="C:DNA-directed RNA polymerase complex"/>
    <property type="evidence" value="ECO:0007669"/>
    <property type="project" value="UniProtKB-KW"/>
</dbReference>
<dbReference type="Pfam" id="PF01193">
    <property type="entry name" value="RNA_pol_L"/>
    <property type="match status" value="1"/>
</dbReference>
<reference evidence="4" key="1">
    <citation type="journal article" date="2020" name="Nature">
        <title>Giant virus diversity and host interactions through global metagenomics.</title>
        <authorList>
            <person name="Schulz F."/>
            <person name="Roux S."/>
            <person name="Paez-Espino D."/>
            <person name="Jungbluth S."/>
            <person name="Walsh D.A."/>
            <person name="Denef V.J."/>
            <person name="McMahon K.D."/>
            <person name="Konstantinidis K.T."/>
            <person name="Eloe-Fadrosh E.A."/>
            <person name="Kyrpides N.C."/>
            <person name="Woyke T."/>
        </authorList>
    </citation>
    <scope>NUCLEOTIDE SEQUENCE</scope>
    <source>
        <strain evidence="4">GVMAG-M-3300020595-32</strain>
    </source>
</reference>
<dbReference type="InterPro" id="IPR036643">
    <property type="entry name" value="RNApol_insert_sf"/>
</dbReference>
<evidence type="ECO:0000256" key="2">
    <source>
        <dbReference type="ARBA" id="ARBA00023163"/>
    </source>
</evidence>
<dbReference type="InterPro" id="IPR050518">
    <property type="entry name" value="Rpo3/RPB3_RNA_Pol_subunit"/>
</dbReference>
<keyword evidence="2" id="KW-0804">Transcription</keyword>
<evidence type="ECO:0000256" key="1">
    <source>
        <dbReference type="ARBA" id="ARBA00022478"/>
    </source>
</evidence>
<dbReference type="EMBL" id="MN739397">
    <property type="protein sequence ID" value="QHT02695.1"/>
    <property type="molecule type" value="Genomic_DNA"/>
</dbReference>
<dbReference type="PANTHER" id="PTHR11800:SF2">
    <property type="entry name" value="DNA-DIRECTED RNA POLYMERASE II SUBUNIT RPB3"/>
    <property type="match status" value="1"/>
</dbReference>
<dbReference type="Gene3D" id="3.30.70.20">
    <property type="match status" value="1"/>
</dbReference>
<protein>
    <recommendedName>
        <fullName evidence="3">DNA-directed RNA polymerase RpoA/D/Rpb3-type domain-containing protein</fullName>
    </recommendedName>
</protein>
<dbReference type="SMART" id="SM00662">
    <property type="entry name" value="RPOLD"/>
    <property type="match status" value="1"/>
</dbReference>
<proteinExistence type="predicted"/>
<dbReference type="GO" id="GO:0003899">
    <property type="term" value="F:DNA-directed RNA polymerase activity"/>
    <property type="evidence" value="ECO:0007669"/>
    <property type="project" value="InterPro"/>
</dbReference>
<dbReference type="SUPFAM" id="SSF55257">
    <property type="entry name" value="RBP11-like subunits of RNA polymerase"/>
    <property type="match status" value="2"/>
</dbReference>
<dbReference type="PANTHER" id="PTHR11800">
    <property type="entry name" value="DNA-DIRECTED RNA POLYMERASE"/>
    <property type="match status" value="1"/>
</dbReference>
<keyword evidence="1" id="KW-0240">DNA-directed RNA polymerase</keyword>
<accession>A0A6C0CGK7</accession>
<evidence type="ECO:0000259" key="3">
    <source>
        <dbReference type="SMART" id="SM00662"/>
    </source>
</evidence>
<dbReference type="InterPro" id="IPR011263">
    <property type="entry name" value="DNA-dir_RNA_pol_RpoA/D/Rpb3"/>
</dbReference>
<sequence length="412" mass="47769">MPSFSVNISTLESKKGALEFTLDGNDEYGLDKSIVNSLRRTLMSEIPAIAFRFDEEQKKDIVIQTNNTSLHNEFIMQRLAMIPLYLDPKKYESQYLFYLNVKHDSSEPFKFVTTDDIQILPLKKGVKPSDSVELDEYDMNKPLSKQEHDEILRKFEFRGSQYPILLTELKSTNVEGQFQELVLYGVPSVSDGREHAAWKAVSDATYVFLENEELFIKVANDKANQKGIVEDKPREEFIESLRISEGERYYFRDANNEANRYKFTITSQHKYTSSELFQLANEIMIEKLDTLKDHFINLVKGGTTSIIFEPTDVENYYLLKLCGQNDTLGNVLQSHLVNHYTEEDSILGFCGYKKSHPLEEYVNLYIGFNPKNEVFKQSEEFKLNALVKFMDDVLEDLMGIYREILTEARKTL</sequence>
<dbReference type="InterPro" id="IPR036603">
    <property type="entry name" value="RBP11-like"/>
</dbReference>
<dbReference type="Gene3D" id="3.30.1360.10">
    <property type="entry name" value="RNA polymerase, RBP11-like subunit"/>
    <property type="match status" value="2"/>
</dbReference>
<dbReference type="SUPFAM" id="SSF56553">
    <property type="entry name" value="Insert subdomain of RNA polymerase alpha subunit"/>
    <property type="match status" value="1"/>
</dbReference>
<dbReference type="AlphaFoldDB" id="A0A6C0CGK7"/>
<organism evidence="4">
    <name type="scientific">viral metagenome</name>
    <dbReference type="NCBI Taxonomy" id="1070528"/>
    <lineage>
        <taxon>unclassified sequences</taxon>
        <taxon>metagenomes</taxon>
        <taxon>organismal metagenomes</taxon>
    </lineage>
</organism>
<dbReference type="Gene3D" id="2.170.120.12">
    <property type="entry name" value="DNA-directed RNA polymerase, insert domain"/>
    <property type="match status" value="1"/>
</dbReference>
<dbReference type="GO" id="GO:0046983">
    <property type="term" value="F:protein dimerization activity"/>
    <property type="evidence" value="ECO:0007669"/>
    <property type="project" value="InterPro"/>
</dbReference>
<name>A0A6C0CGK7_9ZZZZ</name>
<feature type="domain" description="DNA-directed RNA polymerase RpoA/D/Rpb3-type" evidence="3">
    <location>
        <begin position="17"/>
        <end position="294"/>
    </location>
</feature>